<keyword evidence="1" id="KW-0812">Transmembrane</keyword>
<keyword evidence="1" id="KW-0472">Membrane</keyword>
<dbReference type="Pfam" id="PF01757">
    <property type="entry name" value="Acyl_transf_3"/>
    <property type="match status" value="1"/>
</dbReference>
<keyword evidence="3" id="KW-0012">Acyltransferase</keyword>
<dbReference type="PANTHER" id="PTHR36927">
    <property type="entry name" value="BLR4337 PROTEIN"/>
    <property type="match status" value="1"/>
</dbReference>
<feature type="transmembrane region" description="Helical" evidence="1">
    <location>
        <begin position="27"/>
        <end position="46"/>
    </location>
</feature>
<feature type="transmembrane region" description="Helical" evidence="1">
    <location>
        <begin position="349"/>
        <end position="373"/>
    </location>
</feature>
<feature type="domain" description="Acyltransferase 3" evidence="2">
    <location>
        <begin position="23"/>
        <end position="368"/>
    </location>
</feature>
<dbReference type="InterPro" id="IPR002656">
    <property type="entry name" value="Acyl_transf_3_dom"/>
</dbReference>
<keyword evidence="3" id="KW-0808">Transferase</keyword>
<feature type="transmembrane region" description="Helical" evidence="1">
    <location>
        <begin position="289"/>
        <end position="308"/>
    </location>
</feature>
<dbReference type="AlphaFoldDB" id="D6TYM3"/>
<evidence type="ECO:0000313" key="3">
    <source>
        <dbReference type="EMBL" id="EFH85098.1"/>
    </source>
</evidence>
<dbReference type="eggNOG" id="COG1835">
    <property type="taxonomic scope" value="Bacteria"/>
</dbReference>
<gene>
    <name evidence="3" type="ORF">Krac_6253</name>
</gene>
<comment type="caution">
    <text evidence="3">The sequence shown here is derived from an EMBL/GenBank/DDBJ whole genome shotgun (WGS) entry which is preliminary data.</text>
</comment>
<feature type="transmembrane region" description="Helical" evidence="1">
    <location>
        <begin position="222"/>
        <end position="240"/>
    </location>
</feature>
<sequence>MLPLTKHSSTDMQGEERGSERLHFLDNLRVFLTCLVVFHHIPGWYYKEPVQDAATLAVIGVFMILNQTFFMGLFFFISACFIPSSYDRKGAGLFLRDRLLRLGIPLVVYGLLIGPLTNYIGDGLPQPFQLFFSKYLLPWRALNGPLWFVGVLLVFSTGYVVWRKLRGQHSLIVPKTHSFPSLFSLALCVLVLAALTGLIRSIPLDGLGWLDGLFPYYEIRYAAQYITLFLAGLIAYHYNWMATLPQTVRSGLFCLLGSFILLLPIIFYGGENAMAYVMDGGWHWQTFNYALWEAVFGITMCITLLALFRKRLNRANRFTMWLAGNAYAVYILHPLILALLWFTLKGLPIHPLLTFLLIGITGLPLCFGCGYLLRKLPFARKIL</sequence>
<dbReference type="GO" id="GO:0016747">
    <property type="term" value="F:acyltransferase activity, transferring groups other than amino-acyl groups"/>
    <property type="evidence" value="ECO:0007669"/>
    <property type="project" value="InterPro"/>
</dbReference>
<feature type="transmembrane region" description="Helical" evidence="1">
    <location>
        <begin position="182"/>
        <end position="202"/>
    </location>
</feature>
<dbReference type="OrthoDB" id="5446016at2"/>
<keyword evidence="1" id="KW-1133">Transmembrane helix</keyword>
<dbReference type="RefSeq" id="WP_007917122.1">
    <property type="nucleotide sequence ID" value="NZ_ADVG01000003.1"/>
</dbReference>
<dbReference type="STRING" id="485913.Krac_6253"/>
<feature type="transmembrane region" description="Helical" evidence="1">
    <location>
        <begin position="141"/>
        <end position="162"/>
    </location>
</feature>
<keyword evidence="4" id="KW-1185">Reference proteome</keyword>
<proteinExistence type="predicted"/>
<name>D6TYM3_KTERA</name>
<dbReference type="InterPro" id="IPR050623">
    <property type="entry name" value="Glucan_succinyl_AcylTrfase"/>
</dbReference>
<evidence type="ECO:0000313" key="4">
    <source>
        <dbReference type="Proteomes" id="UP000004508"/>
    </source>
</evidence>
<dbReference type="InParanoid" id="D6TYM3"/>
<accession>D6TYM3</accession>
<organism evidence="3 4">
    <name type="scientific">Ktedonobacter racemifer DSM 44963</name>
    <dbReference type="NCBI Taxonomy" id="485913"/>
    <lineage>
        <taxon>Bacteria</taxon>
        <taxon>Bacillati</taxon>
        <taxon>Chloroflexota</taxon>
        <taxon>Ktedonobacteria</taxon>
        <taxon>Ktedonobacterales</taxon>
        <taxon>Ktedonobacteraceae</taxon>
        <taxon>Ktedonobacter</taxon>
    </lineage>
</organism>
<protein>
    <submittedName>
        <fullName evidence="3">Acyltransferase 3</fullName>
    </submittedName>
</protein>
<feature type="transmembrane region" description="Helical" evidence="1">
    <location>
        <begin position="102"/>
        <end position="121"/>
    </location>
</feature>
<feature type="transmembrane region" description="Helical" evidence="1">
    <location>
        <begin position="320"/>
        <end position="343"/>
    </location>
</feature>
<dbReference type="Proteomes" id="UP000004508">
    <property type="component" value="Unassembled WGS sequence"/>
</dbReference>
<reference evidence="3 4" key="1">
    <citation type="journal article" date="2011" name="Stand. Genomic Sci.">
        <title>Non-contiguous finished genome sequence and contextual data of the filamentous soil bacterium Ktedonobacter racemifer type strain (SOSP1-21).</title>
        <authorList>
            <person name="Chang Y.J."/>
            <person name="Land M."/>
            <person name="Hauser L."/>
            <person name="Chertkov O."/>
            <person name="Del Rio T.G."/>
            <person name="Nolan M."/>
            <person name="Copeland A."/>
            <person name="Tice H."/>
            <person name="Cheng J.F."/>
            <person name="Lucas S."/>
            <person name="Han C."/>
            <person name="Goodwin L."/>
            <person name="Pitluck S."/>
            <person name="Ivanova N."/>
            <person name="Ovchinikova G."/>
            <person name="Pati A."/>
            <person name="Chen A."/>
            <person name="Palaniappan K."/>
            <person name="Mavromatis K."/>
            <person name="Liolios K."/>
            <person name="Brettin T."/>
            <person name="Fiebig A."/>
            <person name="Rohde M."/>
            <person name="Abt B."/>
            <person name="Goker M."/>
            <person name="Detter J.C."/>
            <person name="Woyke T."/>
            <person name="Bristow J."/>
            <person name="Eisen J.A."/>
            <person name="Markowitz V."/>
            <person name="Hugenholtz P."/>
            <person name="Kyrpides N.C."/>
            <person name="Klenk H.P."/>
            <person name="Lapidus A."/>
        </authorList>
    </citation>
    <scope>NUCLEOTIDE SEQUENCE [LARGE SCALE GENOMIC DNA]</scope>
    <source>
        <strain evidence="4">DSM 44963</strain>
    </source>
</reference>
<feature type="transmembrane region" description="Helical" evidence="1">
    <location>
        <begin position="58"/>
        <end position="82"/>
    </location>
</feature>
<dbReference type="PANTHER" id="PTHR36927:SF4">
    <property type="entry name" value="BLR5718 PROTEIN"/>
    <property type="match status" value="1"/>
</dbReference>
<evidence type="ECO:0000256" key="1">
    <source>
        <dbReference type="SAM" id="Phobius"/>
    </source>
</evidence>
<feature type="transmembrane region" description="Helical" evidence="1">
    <location>
        <begin position="252"/>
        <end position="269"/>
    </location>
</feature>
<evidence type="ECO:0000259" key="2">
    <source>
        <dbReference type="Pfam" id="PF01757"/>
    </source>
</evidence>
<dbReference type="EMBL" id="ADVG01000003">
    <property type="protein sequence ID" value="EFH85098.1"/>
    <property type="molecule type" value="Genomic_DNA"/>
</dbReference>